<name>A0A5C2D2J2_9VIRU</name>
<evidence type="ECO:0000313" key="1">
    <source>
        <dbReference type="EMBL" id="QEO75953.1"/>
    </source>
</evidence>
<dbReference type="RefSeq" id="YP_010840268.1">
    <property type="nucleotide sequence ID" value="NC_078562.1"/>
</dbReference>
<dbReference type="InterPro" id="IPR043011">
    <property type="entry name" value="Bunya_nucleocap_C"/>
</dbReference>
<reference evidence="1" key="1">
    <citation type="journal article" date="2019" name="Viruses">
        <title>Detection of Two Highly Diverse Peribunyaviruses in Mosquitoes from Palenque, Mexico.</title>
        <authorList>
            <person name="Kopp A."/>
            <person name="Huebner A."/>
            <person name="Zirkel F."/>
            <person name="Hobelsberger D."/>
            <person name="Estrada A."/>
            <person name="Jordan I."/>
            <person name="Gillespie T.R."/>
            <person name="Drosten C."/>
            <person name="Junglen S."/>
        </authorList>
    </citation>
    <scope>NUCLEOTIDE SEQUENCE</scope>
    <source>
        <strain evidence="1">Palenque-C559-MX-2008</strain>
    </source>
</reference>
<evidence type="ECO:0000313" key="2">
    <source>
        <dbReference type="Proteomes" id="UP000887900"/>
    </source>
</evidence>
<dbReference type="Proteomes" id="UP000887900">
    <property type="component" value="Genome"/>
</dbReference>
<protein>
    <submittedName>
        <fullName evidence="1">Nucleocapsid protein</fullName>
    </submittedName>
</protein>
<accession>A0A5C2D2J2</accession>
<sequence length="223" mass="25474">MYQFNFDEPISTSNFKGKEFYEAHQNDSFLVDETNVAKILAQGKKMKESLQTYQSIKLPFFISDNEPLIVLKGTSDLDANDYTVNRLTGLCARYAAERYNSVPISALAESIGIPRPTNKSNMNLVKQYLSATPGSEHHMDFFGHWPLIVQLYLYNNNKLTTESMKRIMGIKNDSGQKYSTLFLNDSNVPNMIRETKKWTGASSAYKLDLEKTMQKFVSLYNSQ</sequence>
<dbReference type="EMBL" id="MN092357">
    <property type="protein sequence ID" value="QEO75953.1"/>
    <property type="molecule type" value="Viral_cRNA"/>
</dbReference>
<keyword evidence="1" id="KW-0946">Virion</keyword>
<dbReference type="Gene3D" id="1.10.472.180">
    <property type="entry name" value="Bunyavirus nucleocapsid (N) protein, C-terminal domain"/>
    <property type="match status" value="1"/>
</dbReference>
<keyword evidence="2" id="KW-1185">Reference proteome</keyword>
<dbReference type="KEGG" id="vg:80551022"/>
<organism evidence="1 2">
    <name type="scientific">Lakamha virus</name>
    <dbReference type="NCBI Taxonomy" id="2609059"/>
    <lineage>
        <taxon>Viruses</taxon>
        <taxon>Riboviria</taxon>
        <taxon>Orthornavirae</taxon>
        <taxon>Negarnaviricota</taxon>
        <taxon>Polyploviricotina</taxon>
        <taxon>Bunyaviricetes</taxon>
        <taxon>Elliovirales</taxon>
        <taxon>Peribunyaviridae</taxon>
        <taxon>Lakivirus</taxon>
        <taxon>Lakivirus lakamhaense</taxon>
    </lineage>
</organism>
<gene>
    <name evidence="1" type="primary">N</name>
</gene>
<keyword evidence="1" id="KW-0543">Viral nucleoprotein</keyword>
<dbReference type="GeneID" id="80551022"/>
<dbReference type="GO" id="GO:0019013">
    <property type="term" value="C:viral nucleocapsid"/>
    <property type="evidence" value="ECO:0007669"/>
    <property type="project" value="UniProtKB-KW"/>
</dbReference>
<proteinExistence type="predicted"/>